<dbReference type="EMBL" id="JADGMS010000016">
    <property type="protein sequence ID" value="KAF9665612.1"/>
    <property type="molecule type" value="Genomic_DNA"/>
</dbReference>
<gene>
    <name evidence="1" type="ORF">SADUNF_Sadunf16G0141200</name>
</gene>
<dbReference type="OrthoDB" id="1924799at2759"/>
<dbReference type="PANTHER" id="PTHR35499">
    <property type="entry name" value="OS05G0128300 PROTEIN"/>
    <property type="match status" value="1"/>
</dbReference>
<accession>A0A835J6R7</accession>
<evidence type="ECO:0000313" key="1">
    <source>
        <dbReference type="EMBL" id="KAF9665612.1"/>
    </source>
</evidence>
<reference evidence="1 2" key="1">
    <citation type="submission" date="2020-10" db="EMBL/GenBank/DDBJ databases">
        <title>Plant Genome Project.</title>
        <authorList>
            <person name="Zhang R.-G."/>
        </authorList>
    </citation>
    <scope>NUCLEOTIDE SEQUENCE [LARGE SCALE GENOMIC DNA]</scope>
    <source>
        <strain evidence="1">FAFU-HL-1</strain>
        <tissue evidence="1">Leaf</tissue>
    </source>
</reference>
<dbReference type="AlphaFoldDB" id="A0A835J6R7"/>
<protein>
    <submittedName>
        <fullName evidence="1">Uncharacterized protein</fullName>
    </submittedName>
</protein>
<comment type="caution">
    <text evidence="1">The sequence shown here is derived from an EMBL/GenBank/DDBJ whole genome shotgun (WGS) entry which is preliminary data.</text>
</comment>
<sequence length="124" mass="14116">MNSVGFRGESDHMQGQPRWSKSTLSFREMLTFLEVENKFSVLSFENNEGGEFSSQDSNPVSVLDFDQFIIDPEVTTSGNGMGRIVESMDLTLSMPKAKCSFQKKELSREMVSYCELESPVRYVY</sequence>
<name>A0A835J6R7_9ROSI</name>
<keyword evidence="2" id="KW-1185">Reference proteome</keyword>
<proteinExistence type="predicted"/>
<organism evidence="1 2">
    <name type="scientific">Salix dunnii</name>
    <dbReference type="NCBI Taxonomy" id="1413687"/>
    <lineage>
        <taxon>Eukaryota</taxon>
        <taxon>Viridiplantae</taxon>
        <taxon>Streptophyta</taxon>
        <taxon>Embryophyta</taxon>
        <taxon>Tracheophyta</taxon>
        <taxon>Spermatophyta</taxon>
        <taxon>Magnoliopsida</taxon>
        <taxon>eudicotyledons</taxon>
        <taxon>Gunneridae</taxon>
        <taxon>Pentapetalae</taxon>
        <taxon>rosids</taxon>
        <taxon>fabids</taxon>
        <taxon>Malpighiales</taxon>
        <taxon>Salicaceae</taxon>
        <taxon>Saliceae</taxon>
        <taxon>Salix</taxon>
    </lineage>
</organism>
<dbReference type="Proteomes" id="UP000657918">
    <property type="component" value="Chromosome 16"/>
</dbReference>
<dbReference type="PANTHER" id="PTHR35499:SF1">
    <property type="entry name" value="DUF3741 DOMAIN-CONTAINING PROTEIN"/>
    <property type="match status" value="1"/>
</dbReference>
<evidence type="ECO:0000313" key="2">
    <source>
        <dbReference type="Proteomes" id="UP000657918"/>
    </source>
</evidence>